<evidence type="ECO:0000313" key="1">
    <source>
        <dbReference type="EMBL" id="KAF7258370.1"/>
    </source>
</evidence>
<organism evidence="1 2">
    <name type="scientific">Paragonimus skrjabini miyazakii</name>
    <dbReference type="NCBI Taxonomy" id="59628"/>
    <lineage>
        <taxon>Eukaryota</taxon>
        <taxon>Metazoa</taxon>
        <taxon>Spiralia</taxon>
        <taxon>Lophotrochozoa</taxon>
        <taxon>Platyhelminthes</taxon>
        <taxon>Trematoda</taxon>
        <taxon>Digenea</taxon>
        <taxon>Plagiorchiida</taxon>
        <taxon>Troglotremata</taxon>
        <taxon>Troglotrematidae</taxon>
        <taxon>Paragonimus</taxon>
    </lineage>
</organism>
<evidence type="ECO:0000313" key="2">
    <source>
        <dbReference type="Proteomes" id="UP000822476"/>
    </source>
</evidence>
<proteinExistence type="predicted"/>
<sequence length="178" mass="18814">MSDFRLGLTSASSPDVTSLVESFASEDQLDSDLEADLQQASLISEVVATGAESSSIASSDALLSFCDAAEEQKLSPGRGNKQSTFFRKAILSGVSSQLNSFSSKADFGSPSCLSHCEVSGEGMSNEIIKGLLLSPANVLTALTDCGFKQRTTQFSEDLTPISGFEEGAWEKMEGCDEK</sequence>
<dbReference type="AlphaFoldDB" id="A0A8S9YYR7"/>
<reference evidence="1" key="1">
    <citation type="submission" date="2019-07" db="EMBL/GenBank/DDBJ databases">
        <title>Annotation for the trematode Paragonimus miyazaki's.</title>
        <authorList>
            <person name="Choi Y.-J."/>
        </authorList>
    </citation>
    <scope>NUCLEOTIDE SEQUENCE</scope>
    <source>
        <strain evidence="1">Japan</strain>
    </source>
</reference>
<comment type="caution">
    <text evidence="1">The sequence shown here is derived from an EMBL/GenBank/DDBJ whole genome shotgun (WGS) entry which is preliminary data.</text>
</comment>
<gene>
    <name evidence="1" type="ORF">EG68_04793</name>
</gene>
<dbReference type="Proteomes" id="UP000822476">
    <property type="component" value="Unassembled WGS sequence"/>
</dbReference>
<keyword evidence="2" id="KW-1185">Reference proteome</keyword>
<protein>
    <submittedName>
        <fullName evidence="1">Uncharacterized protein</fullName>
    </submittedName>
</protein>
<dbReference type="EMBL" id="JTDE01001767">
    <property type="protein sequence ID" value="KAF7258370.1"/>
    <property type="molecule type" value="Genomic_DNA"/>
</dbReference>
<dbReference type="OrthoDB" id="289913at2759"/>
<accession>A0A8S9YYR7</accession>
<name>A0A8S9YYR7_9TREM</name>